<feature type="region of interest" description="Disordered" evidence="1">
    <location>
        <begin position="65"/>
        <end position="86"/>
    </location>
</feature>
<reference evidence="2 3" key="1">
    <citation type="submission" date="2014-09" db="EMBL/GenBank/DDBJ databases">
        <title>Draft genome of Bradyrhizobium japonicum Is-34.</title>
        <authorList>
            <person name="Tsurumaru H."/>
            <person name="Yamakawa T."/>
            <person name="Hashimoto S."/>
            <person name="Okizaki K."/>
            <person name="Kanesaki Y."/>
            <person name="Yoshikawa H."/>
            <person name="Yajima S."/>
        </authorList>
    </citation>
    <scope>NUCLEOTIDE SEQUENCE [LARGE SCALE GENOMIC DNA]</scope>
    <source>
        <strain evidence="2 3">Is-34</strain>
    </source>
</reference>
<dbReference type="Proteomes" id="UP000030377">
    <property type="component" value="Unassembled WGS sequence"/>
</dbReference>
<gene>
    <name evidence="2" type="ORF">MA20_30935</name>
</gene>
<accession>A0A0A3XR75</accession>
<evidence type="ECO:0000313" key="2">
    <source>
        <dbReference type="EMBL" id="KGT75641.1"/>
    </source>
</evidence>
<dbReference type="EMBL" id="JRPN01000024">
    <property type="protein sequence ID" value="KGT75641.1"/>
    <property type="molecule type" value="Genomic_DNA"/>
</dbReference>
<comment type="caution">
    <text evidence="2">The sequence shown here is derived from an EMBL/GenBank/DDBJ whole genome shotgun (WGS) entry which is preliminary data.</text>
</comment>
<proteinExistence type="predicted"/>
<sequence length="86" mass="9881">MPRGIRLQTSHTGFHRGIFYCVKRDENSDRWQYSFSVSEQDWGGIINARLELLAARRVRTLIDKALNPGGEAASGPEWPRPDLKRK</sequence>
<evidence type="ECO:0000313" key="3">
    <source>
        <dbReference type="Proteomes" id="UP000030377"/>
    </source>
</evidence>
<evidence type="ECO:0000256" key="1">
    <source>
        <dbReference type="SAM" id="MobiDB-lite"/>
    </source>
</evidence>
<protein>
    <submittedName>
        <fullName evidence="2">Uncharacterized protein</fullName>
    </submittedName>
</protein>
<dbReference type="AlphaFoldDB" id="A0A0A3XR75"/>
<name>A0A0A3XR75_BRAJP</name>
<organism evidence="2 3">
    <name type="scientific">Bradyrhizobium japonicum</name>
    <dbReference type="NCBI Taxonomy" id="375"/>
    <lineage>
        <taxon>Bacteria</taxon>
        <taxon>Pseudomonadati</taxon>
        <taxon>Pseudomonadota</taxon>
        <taxon>Alphaproteobacteria</taxon>
        <taxon>Hyphomicrobiales</taxon>
        <taxon>Nitrobacteraceae</taxon>
        <taxon>Bradyrhizobium</taxon>
    </lineage>
</organism>